<evidence type="ECO:0000256" key="5">
    <source>
        <dbReference type="RuleBase" id="RU000370"/>
    </source>
</evidence>
<dbReference type="PROSITE" id="PS50855">
    <property type="entry name" value="COX1"/>
    <property type="match status" value="1"/>
</dbReference>
<feature type="transmembrane region" description="Helical" evidence="6">
    <location>
        <begin position="25"/>
        <end position="45"/>
    </location>
</feature>
<evidence type="ECO:0000256" key="6">
    <source>
        <dbReference type="SAM" id="Phobius"/>
    </source>
</evidence>
<comment type="caution">
    <text evidence="8">The sequence shown here is derived from an EMBL/GenBank/DDBJ whole genome shotgun (WGS) entry which is preliminary data.</text>
</comment>
<keyword evidence="5" id="KW-0813">Transport</keyword>
<reference evidence="8" key="1">
    <citation type="journal article" date="2020" name="ISME J.">
        <title>Gammaproteobacteria mediating utilization of methyl-, sulfur- and petroleum organic compounds in deep ocean hydrothermal plumes.</title>
        <authorList>
            <person name="Zhou Z."/>
            <person name="Liu Y."/>
            <person name="Pan J."/>
            <person name="Cron B.R."/>
            <person name="Toner B.M."/>
            <person name="Anantharaman K."/>
            <person name="Breier J.A."/>
            <person name="Dick G.J."/>
            <person name="Li M."/>
        </authorList>
    </citation>
    <scope>NUCLEOTIDE SEQUENCE</scope>
    <source>
        <strain evidence="8">SZUA-1515</strain>
    </source>
</reference>
<protein>
    <submittedName>
        <fullName evidence="8">Cytochrome C oxidase subunit I</fullName>
    </submittedName>
</protein>
<comment type="subcellular location">
    <subcellularLocation>
        <location evidence="1">Membrane</location>
        <topology evidence="1">Multi-pass membrane protein</topology>
    </subcellularLocation>
</comment>
<evidence type="ECO:0000256" key="1">
    <source>
        <dbReference type="ARBA" id="ARBA00004141"/>
    </source>
</evidence>
<keyword evidence="5" id="KW-0479">Metal-binding</keyword>
<comment type="similarity">
    <text evidence="5">Belongs to the heme-copper respiratory oxidase family.</text>
</comment>
<keyword evidence="5" id="KW-0408">Iron</keyword>
<dbReference type="SUPFAM" id="SSF81442">
    <property type="entry name" value="Cytochrome c oxidase subunit I-like"/>
    <property type="match status" value="1"/>
</dbReference>
<evidence type="ECO:0000256" key="2">
    <source>
        <dbReference type="ARBA" id="ARBA00022692"/>
    </source>
</evidence>
<feature type="transmembrane region" description="Helical" evidence="6">
    <location>
        <begin position="149"/>
        <end position="174"/>
    </location>
</feature>
<dbReference type="Pfam" id="PF00115">
    <property type="entry name" value="COX1"/>
    <property type="match status" value="1"/>
</dbReference>
<dbReference type="GO" id="GO:0009060">
    <property type="term" value="P:aerobic respiration"/>
    <property type="evidence" value="ECO:0007669"/>
    <property type="project" value="InterPro"/>
</dbReference>
<feature type="transmembrane region" description="Helical" evidence="6">
    <location>
        <begin position="186"/>
        <end position="207"/>
    </location>
</feature>
<feature type="transmembrane region" description="Helical" evidence="6">
    <location>
        <begin position="65"/>
        <end position="89"/>
    </location>
</feature>
<dbReference type="PANTHER" id="PTHR10422:SF18">
    <property type="entry name" value="CYTOCHROME C OXIDASE SUBUNIT 1"/>
    <property type="match status" value="1"/>
</dbReference>
<proteinExistence type="inferred from homology"/>
<dbReference type="EMBL" id="DQVM01000035">
    <property type="protein sequence ID" value="HIQ29306.1"/>
    <property type="molecule type" value="Genomic_DNA"/>
</dbReference>
<dbReference type="AlphaFoldDB" id="A0A832ZUX7"/>
<dbReference type="GO" id="GO:0016020">
    <property type="term" value="C:membrane"/>
    <property type="evidence" value="ECO:0007669"/>
    <property type="project" value="UniProtKB-SubCell"/>
</dbReference>
<dbReference type="InterPro" id="IPR023616">
    <property type="entry name" value="Cyt_c_oxase-like_su1_dom"/>
</dbReference>
<evidence type="ECO:0000313" key="9">
    <source>
        <dbReference type="Proteomes" id="UP000608579"/>
    </source>
</evidence>
<keyword evidence="3 6" id="KW-1133">Transmembrane helix</keyword>
<feature type="transmembrane region" description="Helical" evidence="6">
    <location>
        <begin position="278"/>
        <end position="297"/>
    </location>
</feature>
<feature type="transmembrane region" description="Helical" evidence="6">
    <location>
        <begin position="317"/>
        <end position="334"/>
    </location>
</feature>
<dbReference type="GO" id="GO:0015990">
    <property type="term" value="P:electron transport coupled proton transport"/>
    <property type="evidence" value="ECO:0007669"/>
    <property type="project" value="TreeGrafter"/>
</dbReference>
<accession>A0A832ZUX7</accession>
<dbReference type="PANTHER" id="PTHR10422">
    <property type="entry name" value="CYTOCHROME C OXIDASE SUBUNIT 1"/>
    <property type="match status" value="1"/>
</dbReference>
<dbReference type="GO" id="GO:0020037">
    <property type="term" value="F:heme binding"/>
    <property type="evidence" value="ECO:0007669"/>
    <property type="project" value="InterPro"/>
</dbReference>
<keyword evidence="2 5" id="KW-0812">Transmembrane</keyword>
<keyword evidence="5" id="KW-0249">Electron transport</keyword>
<dbReference type="PROSITE" id="PS00077">
    <property type="entry name" value="COX1_CUB"/>
    <property type="match status" value="1"/>
</dbReference>
<feature type="non-terminal residue" evidence="8">
    <location>
        <position position="351"/>
    </location>
</feature>
<dbReference type="Proteomes" id="UP000608579">
    <property type="component" value="Unassembled WGS sequence"/>
</dbReference>
<keyword evidence="5" id="KW-0679">Respiratory chain</keyword>
<feature type="transmembrane region" description="Helical" evidence="6">
    <location>
        <begin position="250"/>
        <end position="269"/>
    </location>
</feature>
<dbReference type="PRINTS" id="PR01165">
    <property type="entry name" value="CYCOXIDASEI"/>
</dbReference>
<evidence type="ECO:0000256" key="4">
    <source>
        <dbReference type="ARBA" id="ARBA00023136"/>
    </source>
</evidence>
<keyword evidence="5" id="KW-0349">Heme</keyword>
<evidence type="ECO:0000313" key="8">
    <source>
        <dbReference type="EMBL" id="HIQ29306.1"/>
    </source>
</evidence>
<organism evidence="8 9">
    <name type="scientific">Caldiarchaeum subterraneum</name>
    <dbReference type="NCBI Taxonomy" id="311458"/>
    <lineage>
        <taxon>Archaea</taxon>
        <taxon>Nitrososphaerota</taxon>
        <taxon>Candidatus Caldarchaeales</taxon>
        <taxon>Candidatus Caldarchaeaceae</taxon>
        <taxon>Candidatus Caldarchaeum</taxon>
    </lineage>
</organism>
<dbReference type="GO" id="GO:0004129">
    <property type="term" value="F:cytochrome-c oxidase activity"/>
    <property type="evidence" value="ECO:0007669"/>
    <property type="project" value="InterPro"/>
</dbReference>
<feature type="domain" description="Cytochrome oxidase subunit I profile" evidence="7">
    <location>
        <begin position="12"/>
        <end position="351"/>
    </location>
</feature>
<dbReference type="GO" id="GO:0022904">
    <property type="term" value="P:respiratory electron transport chain"/>
    <property type="evidence" value="ECO:0007669"/>
    <property type="project" value="TreeGrafter"/>
</dbReference>
<dbReference type="Gene3D" id="1.20.210.10">
    <property type="entry name" value="Cytochrome c oxidase-like, subunit I domain"/>
    <property type="match status" value="1"/>
</dbReference>
<dbReference type="InterPro" id="IPR036927">
    <property type="entry name" value="Cyt_c_oxase-like_su1_sf"/>
</dbReference>
<evidence type="ECO:0000256" key="3">
    <source>
        <dbReference type="ARBA" id="ARBA00022989"/>
    </source>
</evidence>
<gene>
    <name evidence="8" type="ORF">EYH45_01940</name>
</gene>
<feature type="transmembrane region" description="Helical" evidence="6">
    <location>
        <begin position="109"/>
        <end position="129"/>
    </location>
</feature>
<evidence type="ECO:0000259" key="7">
    <source>
        <dbReference type="PROSITE" id="PS50855"/>
    </source>
</evidence>
<name>A0A832ZUX7_CALS0</name>
<dbReference type="InterPro" id="IPR023615">
    <property type="entry name" value="Cyt_c_Oxase_su1_BS"/>
</dbReference>
<dbReference type="InterPro" id="IPR000883">
    <property type="entry name" value="Cyt_C_Oxase_1"/>
</dbReference>
<sequence length="351" mass="39229">MAEHRQNPNPLLVWLFTTNHKNVGILYLVTSLYFLVVAGILAMVFRLQLTMPEQTLLRPEIYNQMVTMHGLFMLLWVVTPLAAAFANYVIPIQIGAKDMAYPRLNALSYWLYLASGILALSSFFAPGGTADWGWTTYAPLNTVEFSPQAGGSLMGLAIIIILSSSIVATVNFFVTIFRLRAPGMKILMLPLFSIFWLITIFLMLWAFPAFVAPLLLLVTDRVLGTVFYTSAEGGALLWDHLFWFFGHPEVYILVLPGLAIAGDVISVFSGRKLYGKKIIYLALITAAILSYVVWVHHMFMTGINPGLREFFNITTELISIPFGVIVLAYILTMYKGRIRLTTHMLFGIGAV</sequence>
<keyword evidence="4 6" id="KW-0472">Membrane</keyword>